<dbReference type="Proteomes" id="UP000036771">
    <property type="component" value="Unassembled WGS sequence"/>
</dbReference>
<keyword evidence="1" id="KW-0732">Signal</keyword>
<name>A0A0K8MCA9_9PROT</name>
<evidence type="ECO:0000313" key="3">
    <source>
        <dbReference type="Proteomes" id="UP000036771"/>
    </source>
</evidence>
<evidence type="ECO:0000313" key="2">
    <source>
        <dbReference type="EMBL" id="GAO98185.1"/>
    </source>
</evidence>
<feature type="chain" id="PRO_5005512696" evidence="1">
    <location>
        <begin position="25"/>
        <end position="197"/>
    </location>
</feature>
<sequence length="197" mass="22456" precursor="true">MKNKSLLSSLLILVLLFSSSFVHALSLNFIKRGFKSCTETCGDQSICSLENDSAFRWCLKNCTYKMDVKGLCETVLPFKLRPVLPYETYSGAYNTNQVSIFALENLDRRFVEQTTDRRRVVGTAKLILLVRAQLLKGVDIQKLSAPERENLADKLFIEYFKGVPSIIDAYKKTGVIPDDKLAYLFKEVKNEILLKVR</sequence>
<dbReference type="STRING" id="1629334.Cva_00833"/>
<protein>
    <submittedName>
        <fullName evidence="2">Uncharacterized protein</fullName>
    </submittedName>
</protein>
<gene>
    <name evidence="2" type="ORF">Cva_00833</name>
</gene>
<feature type="signal peptide" evidence="1">
    <location>
        <begin position="1"/>
        <end position="24"/>
    </location>
</feature>
<proteinExistence type="predicted"/>
<accession>A0A0K8MCA9</accession>
<comment type="caution">
    <text evidence="2">The sequence shown here is derived from an EMBL/GenBank/DDBJ whole genome shotgun (WGS) entry which is preliminary data.</text>
</comment>
<reference evidence="2 3" key="1">
    <citation type="submission" date="2015-03" db="EMBL/GenBank/DDBJ databases">
        <title>Caedibacter varicaedens, whole genome shotgun sequence.</title>
        <authorList>
            <person name="Suzuki H."/>
            <person name="Dapper A.L."/>
            <person name="Gibson A.K."/>
            <person name="Jackson C."/>
            <person name="Lee H."/>
            <person name="Pejaver V.R."/>
            <person name="Doak T."/>
            <person name="Lynch M."/>
        </authorList>
    </citation>
    <scope>NUCLEOTIDE SEQUENCE [LARGE SCALE GENOMIC DNA]</scope>
</reference>
<dbReference type="AlphaFoldDB" id="A0A0K8MCA9"/>
<evidence type="ECO:0000256" key="1">
    <source>
        <dbReference type="SAM" id="SignalP"/>
    </source>
</evidence>
<dbReference type="EMBL" id="BBVC01000029">
    <property type="protein sequence ID" value="GAO98185.1"/>
    <property type="molecule type" value="Genomic_DNA"/>
</dbReference>
<keyword evidence="3" id="KW-1185">Reference proteome</keyword>
<organism evidence="2 3">
    <name type="scientific">Caedimonas varicaedens</name>
    <dbReference type="NCBI Taxonomy" id="1629334"/>
    <lineage>
        <taxon>Bacteria</taxon>
        <taxon>Pseudomonadati</taxon>
        <taxon>Pseudomonadota</taxon>
        <taxon>Alphaproteobacteria</taxon>
        <taxon>Holosporales</taxon>
        <taxon>Caedimonadaceae</taxon>
        <taxon>Caedimonas</taxon>
    </lineage>
</organism>